<sequence>MPQVDACGLKVCILFVHVFSFFLQECKEYVFNEGCFNDWGEKKFEEWLRDTVKLPEYLSQFQNCSYNDIRMINYIDEKTLIQDVGIVKKPHRMIFLKKATDLWNEMTA</sequence>
<dbReference type="EMBL" id="ASPP01031414">
    <property type="protein sequence ID" value="ETO03897.1"/>
    <property type="molecule type" value="Genomic_DNA"/>
</dbReference>
<evidence type="ECO:0000259" key="2">
    <source>
        <dbReference type="PROSITE" id="PS50105"/>
    </source>
</evidence>
<evidence type="ECO:0000313" key="4">
    <source>
        <dbReference type="Proteomes" id="UP000023152"/>
    </source>
</evidence>
<dbReference type="InterPro" id="IPR001660">
    <property type="entry name" value="SAM"/>
</dbReference>
<comment type="caution">
    <text evidence="3">The sequence shown here is derived from an EMBL/GenBank/DDBJ whole genome shotgun (WGS) entry which is preliminary data.</text>
</comment>
<dbReference type="SUPFAM" id="SSF47769">
    <property type="entry name" value="SAM/Pointed domain"/>
    <property type="match status" value="1"/>
</dbReference>
<dbReference type="InterPro" id="IPR013761">
    <property type="entry name" value="SAM/pointed_sf"/>
</dbReference>
<dbReference type="Gene3D" id="1.10.150.50">
    <property type="entry name" value="Transcription Factor, Ets-1"/>
    <property type="match status" value="1"/>
</dbReference>
<keyword evidence="1" id="KW-0732">Signal</keyword>
<feature type="non-terminal residue" evidence="3">
    <location>
        <position position="108"/>
    </location>
</feature>
<name>X6LS23_RETFI</name>
<organism evidence="3 4">
    <name type="scientific">Reticulomyxa filosa</name>
    <dbReference type="NCBI Taxonomy" id="46433"/>
    <lineage>
        <taxon>Eukaryota</taxon>
        <taxon>Sar</taxon>
        <taxon>Rhizaria</taxon>
        <taxon>Retaria</taxon>
        <taxon>Foraminifera</taxon>
        <taxon>Monothalamids</taxon>
        <taxon>Reticulomyxidae</taxon>
        <taxon>Reticulomyxa</taxon>
    </lineage>
</organism>
<gene>
    <name evidence="3" type="ORF">RFI_33505</name>
</gene>
<accession>X6LS23</accession>
<feature type="domain" description="SAM" evidence="2">
    <location>
        <begin position="39"/>
        <end position="105"/>
    </location>
</feature>
<dbReference type="AlphaFoldDB" id="X6LS23"/>
<dbReference type="Pfam" id="PF07647">
    <property type="entry name" value="SAM_2"/>
    <property type="match status" value="1"/>
</dbReference>
<proteinExistence type="predicted"/>
<keyword evidence="4" id="KW-1185">Reference proteome</keyword>
<evidence type="ECO:0000313" key="3">
    <source>
        <dbReference type="EMBL" id="ETO03897.1"/>
    </source>
</evidence>
<evidence type="ECO:0000256" key="1">
    <source>
        <dbReference type="SAM" id="SignalP"/>
    </source>
</evidence>
<dbReference type="Proteomes" id="UP000023152">
    <property type="component" value="Unassembled WGS sequence"/>
</dbReference>
<feature type="signal peptide" evidence="1">
    <location>
        <begin position="1"/>
        <end position="28"/>
    </location>
</feature>
<feature type="chain" id="PRO_5004974211" description="SAM domain-containing protein" evidence="1">
    <location>
        <begin position="29"/>
        <end position="108"/>
    </location>
</feature>
<dbReference type="PROSITE" id="PS50105">
    <property type="entry name" value="SAM_DOMAIN"/>
    <property type="match status" value="1"/>
</dbReference>
<protein>
    <recommendedName>
        <fullName evidence="2">SAM domain-containing protein</fullName>
    </recommendedName>
</protein>
<reference evidence="3 4" key="1">
    <citation type="journal article" date="2013" name="Curr. Biol.">
        <title>The Genome of the Foraminiferan Reticulomyxa filosa.</title>
        <authorList>
            <person name="Glockner G."/>
            <person name="Hulsmann N."/>
            <person name="Schleicher M."/>
            <person name="Noegel A.A."/>
            <person name="Eichinger L."/>
            <person name="Gallinger C."/>
            <person name="Pawlowski J."/>
            <person name="Sierra R."/>
            <person name="Euteneuer U."/>
            <person name="Pillet L."/>
            <person name="Moustafa A."/>
            <person name="Platzer M."/>
            <person name="Groth M."/>
            <person name="Szafranski K."/>
            <person name="Schliwa M."/>
        </authorList>
    </citation>
    <scope>NUCLEOTIDE SEQUENCE [LARGE SCALE GENOMIC DNA]</scope>
</reference>